<gene>
    <name evidence="5" type="ORF">VSQ78_06020</name>
</gene>
<dbReference type="Gene3D" id="1.10.10.1320">
    <property type="entry name" value="Anti-sigma factor, zinc-finger domain"/>
    <property type="match status" value="1"/>
</dbReference>
<feature type="transmembrane region" description="Helical" evidence="3">
    <location>
        <begin position="212"/>
        <end position="230"/>
    </location>
</feature>
<dbReference type="RefSeq" id="WP_357712822.1">
    <property type="nucleotide sequence ID" value="NZ_JAYMRS010000001.1"/>
</dbReference>
<sequence>MSWHLDQDQLHRYANHTADDVTAMSVEAHLTHCAHCRDRLPTDDAWLESSWADLRDIVDRPRLGPVERLLGVMGVREGTAKLLAATPALYRAWLIATVVVLIAALTLAHEVPRGTLLFSFTAPIVPLIGVALAYGRGVDPAHTLTSVTPWAGYPLLLMRTCAVLVPALLLCTVAAILMPSSATLYEAVFWLLPALAMVAGCLTLSRWMHLSLAGGIVAVGWMLTVGIMALEGVDPLLLFSSTAQGCWAIALALLTVAIVLRVRTA</sequence>
<protein>
    <submittedName>
        <fullName evidence="5">Zf-HC2 domain-containing protein</fullName>
    </submittedName>
</protein>
<dbReference type="InterPro" id="IPR027383">
    <property type="entry name" value="Znf_put"/>
</dbReference>
<reference evidence="5 6" key="1">
    <citation type="submission" date="2024-01" db="EMBL/GenBank/DDBJ databases">
        <title>Genome mining of biosynthetic gene clusters to explore secondary metabolites of Streptomyces sp.</title>
        <authorList>
            <person name="Baig A."/>
            <person name="Ajitkumar Shintre N."/>
            <person name="Kumar H."/>
            <person name="Anbarasu A."/>
            <person name="Ramaiah S."/>
        </authorList>
    </citation>
    <scope>NUCLEOTIDE SEQUENCE [LARGE SCALE GENOMIC DNA]</scope>
    <source>
        <strain evidence="5 6">A01</strain>
    </source>
</reference>
<name>A0ABV5DRP7_9ACTN</name>
<proteinExistence type="predicted"/>
<dbReference type="EMBL" id="JAYMRS010000001">
    <property type="protein sequence ID" value="MFB8767253.1"/>
    <property type="molecule type" value="Genomic_DNA"/>
</dbReference>
<feature type="transmembrane region" description="Helical" evidence="3">
    <location>
        <begin position="184"/>
        <end position="205"/>
    </location>
</feature>
<feature type="transmembrane region" description="Helical" evidence="3">
    <location>
        <begin position="236"/>
        <end position="260"/>
    </location>
</feature>
<accession>A0ABV5DRP7</accession>
<evidence type="ECO:0000259" key="4">
    <source>
        <dbReference type="Pfam" id="PF13490"/>
    </source>
</evidence>
<organism evidence="5 6">
    <name type="scientific">Nocardiopsis alba</name>
    <dbReference type="NCBI Taxonomy" id="53437"/>
    <lineage>
        <taxon>Bacteria</taxon>
        <taxon>Bacillati</taxon>
        <taxon>Actinomycetota</taxon>
        <taxon>Actinomycetes</taxon>
        <taxon>Streptosporangiales</taxon>
        <taxon>Nocardiopsidaceae</taxon>
        <taxon>Nocardiopsis</taxon>
    </lineage>
</organism>
<dbReference type="Pfam" id="PF13490">
    <property type="entry name" value="zf-HC2"/>
    <property type="match status" value="1"/>
</dbReference>
<keyword evidence="2" id="KW-0804">Transcription</keyword>
<comment type="caution">
    <text evidence="5">The sequence shown here is derived from an EMBL/GenBank/DDBJ whole genome shotgun (WGS) entry which is preliminary data.</text>
</comment>
<evidence type="ECO:0000313" key="5">
    <source>
        <dbReference type="EMBL" id="MFB8767253.1"/>
    </source>
</evidence>
<evidence type="ECO:0000313" key="6">
    <source>
        <dbReference type="Proteomes" id="UP001585053"/>
    </source>
</evidence>
<keyword evidence="3" id="KW-0472">Membrane</keyword>
<feature type="transmembrane region" description="Helical" evidence="3">
    <location>
        <begin position="156"/>
        <end position="178"/>
    </location>
</feature>
<evidence type="ECO:0000256" key="2">
    <source>
        <dbReference type="ARBA" id="ARBA00023163"/>
    </source>
</evidence>
<evidence type="ECO:0000256" key="1">
    <source>
        <dbReference type="ARBA" id="ARBA00023015"/>
    </source>
</evidence>
<feature type="transmembrane region" description="Helical" evidence="3">
    <location>
        <begin position="88"/>
        <end position="108"/>
    </location>
</feature>
<keyword evidence="1" id="KW-0805">Transcription regulation</keyword>
<evidence type="ECO:0000256" key="3">
    <source>
        <dbReference type="SAM" id="Phobius"/>
    </source>
</evidence>
<feature type="transmembrane region" description="Helical" evidence="3">
    <location>
        <begin position="114"/>
        <end position="135"/>
    </location>
</feature>
<dbReference type="Proteomes" id="UP001585053">
    <property type="component" value="Unassembled WGS sequence"/>
</dbReference>
<keyword evidence="3" id="KW-0812">Transmembrane</keyword>
<keyword evidence="6" id="KW-1185">Reference proteome</keyword>
<feature type="domain" description="Putative zinc-finger" evidence="4">
    <location>
        <begin position="7"/>
        <end position="37"/>
    </location>
</feature>
<dbReference type="InterPro" id="IPR041916">
    <property type="entry name" value="Anti_sigma_zinc_sf"/>
</dbReference>
<keyword evidence="3" id="KW-1133">Transmembrane helix</keyword>